<dbReference type="CDD" id="cd11281">
    <property type="entry name" value="ADF_drebrin_like"/>
    <property type="match status" value="1"/>
</dbReference>
<dbReference type="GO" id="GO:0048812">
    <property type="term" value="P:neuron projection morphogenesis"/>
    <property type="evidence" value="ECO:0007669"/>
    <property type="project" value="TreeGrafter"/>
</dbReference>
<organism evidence="3 4">
    <name type="scientific">Caenorhabditis bovis</name>
    <dbReference type="NCBI Taxonomy" id="2654633"/>
    <lineage>
        <taxon>Eukaryota</taxon>
        <taxon>Metazoa</taxon>
        <taxon>Ecdysozoa</taxon>
        <taxon>Nematoda</taxon>
        <taxon>Chromadorea</taxon>
        <taxon>Rhabditida</taxon>
        <taxon>Rhabditina</taxon>
        <taxon>Rhabditomorpha</taxon>
        <taxon>Rhabditoidea</taxon>
        <taxon>Rhabditidae</taxon>
        <taxon>Peloderinae</taxon>
        <taxon>Caenorhabditis</taxon>
    </lineage>
</organism>
<dbReference type="PANTHER" id="PTHR10829:SF25">
    <property type="entry name" value="DREBRIN-LIKE PROTEIN"/>
    <property type="match status" value="1"/>
</dbReference>
<dbReference type="GO" id="GO:0051015">
    <property type="term" value="F:actin filament binding"/>
    <property type="evidence" value="ECO:0007669"/>
    <property type="project" value="TreeGrafter"/>
</dbReference>
<dbReference type="GO" id="GO:0045211">
    <property type="term" value="C:postsynaptic membrane"/>
    <property type="evidence" value="ECO:0007669"/>
    <property type="project" value="TreeGrafter"/>
</dbReference>
<feature type="domain" description="ADF-H" evidence="2">
    <location>
        <begin position="2"/>
        <end position="133"/>
    </location>
</feature>
<dbReference type="GO" id="GO:0014069">
    <property type="term" value="C:postsynaptic density"/>
    <property type="evidence" value="ECO:0007669"/>
    <property type="project" value="TreeGrafter"/>
</dbReference>
<dbReference type="GO" id="GO:0005884">
    <property type="term" value="C:actin filament"/>
    <property type="evidence" value="ECO:0007669"/>
    <property type="project" value="TreeGrafter"/>
</dbReference>
<evidence type="ECO:0000313" key="3">
    <source>
        <dbReference type="EMBL" id="CAB3402845.1"/>
    </source>
</evidence>
<dbReference type="AlphaFoldDB" id="A0A8S1ETK4"/>
<keyword evidence="4" id="KW-1185">Reference proteome</keyword>
<feature type="region of interest" description="Disordered" evidence="1">
    <location>
        <begin position="465"/>
        <end position="484"/>
    </location>
</feature>
<dbReference type="SUPFAM" id="SSF55753">
    <property type="entry name" value="Actin depolymerizing proteins"/>
    <property type="match status" value="1"/>
</dbReference>
<dbReference type="GO" id="GO:0030427">
    <property type="term" value="C:site of polarized growth"/>
    <property type="evidence" value="ECO:0007669"/>
    <property type="project" value="TreeGrafter"/>
</dbReference>
<dbReference type="Gene3D" id="3.40.20.10">
    <property type="entry name" value="Severin"/>
    <property type="match status" value="1"/>
</dbReference>
<feature type="region of interest" description="Disordered" evidence="1">
    <location>
        <begin position="311"/>
        <end position="367"/>
    </location>
</feature>
<dbReference type="GO" id="GO:0030425">
    <property type="term" value="C:dendrite"/>
    <property type="evidence" value="ECO:0007669"/>
    <property type="project" value="TreeGrafter"/>
</dbReference>
<reference evidence="3 4" key="1">
    <citation type="submission" date="2020-04" db="EMBL/GenBank/DDBJ databases">
        <authorList>
            <person name="Laetsch R D."/>
            <person name="Stevens L."/>
            <person name="Kumar S."/>
            <person name="Blaxter L. M."/>
        </authorList>
    </citation>
    <scope>NUCLEOTIDE SEQUENCE [LARGE SCALE GENOMIC DNA]</scope>
</reference>
<feature type="compositionally biased region" description="Basic and acidic residues" evidence="1">
    <location>
        <begin position="546"/>
        <end position="561"/>
    </location>
</feature>
<dbReference type="PROSITE" id="PS51263">
    <property type="entry name" value="ADF_H"/>
    <property type="match status" value="1"/>
</dbReference>
<dbReference type="GO" id="GO:0030864">
    <property type="term" value="C:cortical actin cytoskeleton"/>
    <property type="evidence" value="ECO:0007669"/>
    <property type="project" value="TreeGrafter"/>
</dbReference>
<evidence type="ECO:0000313" key="4">
    <source>
        <dbReference type="Proteomes" id="UP000494206"/>
    </source>
</evidence>
<dbReference type="Pfam" id="PF00241">
    <property type="entry name" value="Cofilin_ADF"/>
    <property type="match status" value="1"/>
</dbReference>
<comment type="caution">
    <text evidence="3">The sequence shown here is derived from an EMBL/GenBank/DDBJ whole genome shotgun (WGS) entry which is preliminary data.</text>
</comment>
<proteinExistence type="predicted"/>
<feature type="region of interest" description="Disordered" evidence="1">
    <location>
        <begin position="138"/>
        <end position="176"/>
    </location>
</feature>
<sequence length="561" mass="63210">MTLDYNEHRREIEAAYKRATESSYGYKWVIFDYEGNSNTLKVGEQGTGGLSEFAESFSSGRLQFGVIVVRLSSDVLPKIVLVHWQGEGVQTLRLASARSHAEEFWRFLKTVHIVFHARSEIDIEPDAIRKEVSKLPSTNTNANVESSYSIPEVHESSSKPTKPHSEHNPNAKDEIWNKMNEEEKRRVAEEKSVNEMKQKQFEEDRKLIADDIHAKLQIQEKASSNGVDKTSSNTVLVSVLPSNSPTPVRMDFSASFPPAQVVNNIGASILIESKQWETVSEKPEDFSVVSRIVTMPAAPAREVPKHVYVPEQRLPNTARIPPPTSTFSPPNPSPSPPAPLSRGSQHDVVPKYTPEPEPFKTTRSSISEAPAYIRTEYHKQQIGGEIHSKAENYQPDCVTSVYKPVKPHVELNTSAREEFWNINEEENRFSRVSEEKSGNEMKQKQFEEDRKRIADDIHAKLQIQEKASSNGVDKTPSNTVPVSVLPSHNSTPVYTAYEVPPVDTSTFSSPYPSSSPPDPLSYGFQYGVVPKYTPEPEPVKRARSNISRDEFRNKKNEEEKK</sequence>
<protein>
    <recommendedName>
        <fullName evidence="2">ADF-H domain-containing protein</fullName>
    </recommendedName>
</protein>
<dbReference type="PANTHER" id="PTHR10829">
    <property type="entry name" value="CORTACTIN AND DREBRIN"/>
    <property type="match status" value="1"/>
</dbReference>
<feature type="compositionally biased region" description="Polar residues" evidence="1">
    <location>
        <begin position="138"/>
        <end position="149"/>
    </location>
</feature>
<gene>
    <name evidence="3" type="ORF">CBOVIS_LOCUS5403</name>
</gene>
<dbReference type="GO" id="GO:0030027">
    <property type="term" value="C:lamellipodium"/>
    <property type="evidence" value="ECO:0007669"/>
    <property type="project" value="TreeGrafter"/>
</dbReference>
<dbReference type="InterPro" id="IPR029006">
    <property type="entry name" value="ADF-H/Gelsolin-like_dom_sf"/>
</dbReference>
<feature type="compositionally biased region" description="Pro residues" evidence="1">
    <location>
        <begin position="320"/>
        <end position="339"/>
    </location>
</feature>
<name>A0A8S1ETK4_9PELO</name>
<feature type="compositionally biased region" description="Basic and acidic residues" evidence="1">
    <location>
        <begin position="152"/>
        <end position="176"/>
    </location>
</feature>
<evidence type="ECO:0000256" key="1">
    <source>
        <dbReference type="SAM" id="MobiDB-lite"/>
    </source>
</evidence>
<dbReference type="Proteomes" id="UP000494206">
    <property type="component" value="Unassembled WGS sequence"/>
</dbReference>
<dbReference type="GO" id="GO:0030833">
    <property type="term" value="P:regulation of actin filament polymerization"/>
    <property type="evidence" value="ECO:0007669"/>
    <property type="project" value="TreeGrafter"/>
</dbReference>
<evidence type="ECO:0000259" key="2">
    <source>
        <dbReference type="PROSITE" id="PS51263"/>
    </source>
</evidence>
<dbReference type="GO" id="GO:0045773">
    <property type="term" value="P:positive regulation of axon extension"/>
    <property type="evidence" value="ECO:0007669"/>
    <property type="project" value="TreeGrafter"/>
</dbReference>
<dbReference type="SMART" id="SM00102">
    <property type="entry name" value="ADF"/>
    <property type="match status" value="1"/>
</dbReference>
<accession>A0A8S1ETK4</accession>
<dbReference type="EMBL" id="CADEPM010000003">
    <property type="protein sequence ID" value="CAB3402845.1"/>
    <property type="molecule type" value="Genomic_DNA"/>
</dbReference>
<dbReference type="InterPro" id="IPR002108">
    <property type="entry name" value="ADF-H"/>
</dbReference>
<feature type="region of interest" description="Disordered" evidence="1">
    <location>
        <begin position="501"/>
        <end position="561"/>
    </location>
</feature>
<dbReference type="GO" id="GO:0098974">
    <property type="term" value="P:postsynaptic actin cytoskeleton organization"/>
    <property type="evidence" value="ECO:0007669"/>
    <property type="project" value="TreeGrafter"/>
</dbReference>
<dbReference type="OrthoDB" id="5971719at2759"/>